<organism evidence="2 3">
    <name type="scientific">Fasciola hepatica</name>
    <name type="common">Liver fluke</name>
    <dbReference type="NCBI Taxonomy" id="6192"/>
    <lineage>
        <taxon>Eukaryota</taxon>
        <taxon>Metazoa</taxon>
        <taxon>Spiralia</taxon>
        <taxon>Lophotrochozoa</taxon>
        <taxon>Platyhelminthes</taxon>
        <taxon>Trematoda</taxon>
        <taxon>Digenea</taxon>
        <taxon>Plagiorchiida</taxon>
        <taxon>Echinostomata</taxon>
        <taxon>Echinostomatoidea</taxon>
        <taxon>Fasciolidae</taxon>
        <taxon>Fasciola</taxon>
    </lineage>
</organism>
<dbReference type="EMBL" id="JXXN02006865">
    <property type="protein sequence ID" value="THD19267.1"/>
    <property type="molecule type" value="Genomic_DNA"/>
</dbReference>
<feature type="compositionally biased region" description="Basic and acidic residues" evidence="1">
    <location>
        <begin position="84"/>
        <end position="101"/>
    </location>
</feature>
<feature type="compositionally biased region" description="Basic and acidic residues" evidence="1">
    <location>
        <begin position="36"/>
        <end position="69"/>
    </location>
</feature>
<evidence type="ECO:0000313" key="2">
    <source>
        <dbReference type="EMBL" id="THD19267.1"/>
    </source>
</evidence>
<evidence type="ECO:0000313" key="3">
    <source>
        <dbReference type="Proteomes" id="UP000230066"/>
    </source>
</evidence>
<comment type="caution">
    <text evidence="2">The sequence shown here is derived from an EMBL/GenBank/DDBJ whole genome shotgun (WGS) entry which is preliminary data.</text>
</comment>
<dbReference type="GO" id="GO:0003917">
    <property type="term" value="F:DNA topoisomerase type I (single strand cut, ATP-independent) activity"/>
    <property type="evidence" value="ECO:0007669"/>
    <property type="project" value="InterPro"/>
</dbReference>
<sequence length="122" mass="14168">MTLAQKLKQSRVRYSPSDEEDDVPLSTKLKRLSKKPKPELPDRDQSNDTKSHGDIRKSKLEKPKVKKEPATPTKHLMQSRRSRQKEGNKNRKYGDGGMKIKKDDDRKWAFLEHKGPVFAPPY</sequence>
<proteinExistence type="predicted"/>
<dbReference type="SUPFAM" id="SSF56741">
    <property type="entry name" value="Eukaryotic DNA topoisomerase I, N-terminal DNA-binding fragment"/>
    <property type="match status" value="1"/>
</dbReference>
<name>A0A2H1BU51_FASHE</name>
<reference evidence="2" key="1">
    <citation type="submission" date="2019-03" db="EMBL/GenBank/DDBJ databases">
        <title>Improved annotation for the trematode Fasciola hepatica.</title>
        <authorList>
            <person name="Choi Y.-J."/>
            <person name="Martin J."/>
            <person name="Mitreva M."/>
        </authorList>
    </citation>
    <scope>NUCLEOTIDE SEQUENCE [LARGE SCALE GENOMIC DNA]</scope>
</reference>
<gene>
    <name evidence="2" type="ORF">D915_009864</name>
</gene>
<dbReference type="GO" id="GO:0003677">
    <property type="term" value="F:DNA binding"/>
    <property type="evidence" value="ECO:0007669"/>
    <property type="project" value="InterPro"/>
</dbReference>
<dbReference type="AlphaFoldDB" id="A0A2H1BU51"/>
<dbReference type="InterPro" id="IPR036202">
    <property type="entry name" value="TopoI_DNA-bd_euk_N_sf"/>
</dbReference>
<keyword evidence="3" id="KW-1185">Reference proteome</keyword>
<protein>
    <submittedName>
        <fullName evidence="2">DNA topoisomerase I</fullName>
    </submittedName>
</protein>
<evidence type="ECO:0000256" key="1">
    <source>
        <dbReference type="SAM" id="MobiDB-lite"/>
    </source>
</evidence>
<dbReference type="GO" id="GO:0005694">
    <property type="term" value="C:chromosome"/>
    <property type="evidence" value="ECO:0007669"/>
    <property type="project" value="InterPro"/>
</dbReference>
<dbReference type="GO" id="GO:0006265">
    <property type="term" value="P:DNA topological change"/>
    <property type="evidence" value="ECO:0007669"/>
    <property type="project" value="InterPro"/>
</dbReference>
<accession>A0A2H1BU51</accession>
<dbReference type="Proteomes" id="UP000230066">
    <property type="component" value="Unassembled WGS sequence"/>
</dbReference>
<feature type="region of interest" description="Disordered" evidence="1">
    <location>
        <begin position="1"/>
        <end position="101"/>
    </location>
</feature>